<evidence type="ECO:0008006" key="12">
    <source>
        <dbReference type="Google" id="ProtNLM"/>
    </source>
</evidence>
<dbReference type="SUPFAM" id="SSF82861">
    <property type="entry name" value="Mechanosensitive channel protein MscS (YggB), transmembrane region"/>
    <property type="match status" value="1"/>
</dbReference>
<keyword evidence="6 7" id="KW-0472">Membrane</keyword>
<evidence type="ECO:0000313" key="10">
    <source>
        <dbReference type="EMBL" id="OHA51522.1"/>
    </source>
</evidence>
<dbReference type="Gene3D" id="2.30.30.60">
    <property type="match status" value="1"/>
</dbReference>
<evidence type="ECO:0000256" key="7">
    <source>
        <dbReference type="SAM" id="Phobius"/>
    </source>
</evidence>
<keyword evidence="5 7" id="KW-1133">Transmembrane helix</keyword>
<evidence type="ECO:0000256" key="4">
    <source>
        <dbReference type="ARBA" id="ARBA00022692"/>
    </source>
</evidence>
<dbReference type="InterPro" id="IPR023408">
    <property type="entry name" value="MscS_beta-dom_sf"/>
</dbReference>
<keyword evidence="3" id="KW-1003">Cell membrane</keyword>
<evidence type="ECO:0000259" key="8">
    <source>
        <dbReference type="Pfam" id="PF00924"/>
    </source>
</evidence>
<feature type="domain" description="Mechanosensitive ion channel transmembrane helices 2/3" evidence="9">
    <location>
        <begin position="58"/>
        <end position="97"/>
    </location>
</feature>
<feature type="transmembrane region" description="Helical" evidence="7">
    <location>
        <begin position="15"/>
        <end position="35"/>
    </location>
</feature>
<dbReference type="InterPro" id="IPR011014">
    <property type="entry name" value="MscS_channel_TM-2"/>
</dbReference>
<keyword evidence="4 7" id="KW-0812">Transmembrane</keyword>
<dbReference type="Proteomes" id="UP000176951">
    <property type="component" value="Unassembled WGS sequence"/>
</dbReference>
<name>A0A1G2PVA9_9BACT</name>
<sequence length="174" mass="19433">MIDANYISGWLSSNGLSILLKILFLLVIYKALLFFKPLRHLVPDSYELLFEHIVERFLRTLLIVLGAIYILPHFGVDTIPIIAGLGFMGFALTFASQRLIGDIISGFMLMAENKFTKGDDVEFAGKEGVVNTIGLRGLTLIDKKNGRDHFIPYGDIRTISKKLIKETDGQEGTI</sequence>
<dbReference type="GO" id="GO:0008381">
    <property type="term" value="F:mechanosensitive monoatomic ion channel activity"/>
    <property type="evidence" value="ECO:0007669"/>
    <property type="project" value="InterPro"/>
</dbReference>
<organism evidence="10 11">
    <name type="scientific">Candidatus Terrybacteria bacterium RIFCSPLOWO2_01_FULL_40_23</name>
    <dbReference type="NCBI Taxonomy" id="1802366"/>
    <lineage>
        <taxon>Bacteria</taxon>
        <taxon>Candidatus Terryibacteriota</taxon>
    </lineage>
</organism>
<evidence type="ECO:0000256" key="5">
    <source>
        <dbReference type="ARBA" id="ARBA00022989"/>
    </source>
</evidence>
<dbReference type="Pfam" id="PF00924">
    <property type="entry name" value="MS_channel_2nd"/>
    <property type="match status" value="1"/>
</dbReference>
<dbReference type="Gene3D" id="1.10.287.1260">
    <property type="match status" value="1"/>
</dbReference>
<reference evidence="10 11" key="1">
    <citation type="journal article" date="2016" name="Nat. Commun.">
        <title>Thousands of microbial genomes shed light on interconnected biogeochemical processes in an aquifer system.</title>
        <authorList>
            <person name="Anantharaman K."/>
            <person name="Brown C.T."/>
            <person name="Hug L.A."/>
            <person name="Sharon I."/>
            <person name="Castelle C.J."/>
            <person name="Probst A.J."/>
            <person name="Thomas B.C."/>
            <person name="Singh A."/>
            <person name="Wilkins M.J."/>
            <person name="Karaoz U."/>
            <person name="Brodie E.L."/>
            <person name="Williams K.H."/>
            <person name="Hubbard S.S."/>
            <person name="Banfield J.F."/>
        </authorList>
    </citation>
    <scope>NUCLEOTIDE SEQUENCE [LARGE SCALE GENOMIC DNA]</scope>
</reference>
<protein>
    <recommendedName>
        <fullName evidence="12">Mechanosensitive ion channel protein MscS</fullName>
    </recommendedName>
</protein>
<dbReference type="GO" id="GO:0005886">
    <property type="term" value="C:plasma membrane"/>
    <property type="evidence" value="ECO:0007669"/>
    <property type="project" value="UniProtKB-SubCell"/>
</dbReference>
<dbReference type="SUPFAM" id="SSF50182">
    <property type="entry name" value="Sm-like ribonucleoproteins"/>
    <property type="match status" value="1"/>
</dbReference>
<dbReference type="InterPro" id="IPR049142">
    <property type="entry name" value="MS_channel_1st"/>
</dbReference>
<dbReference type="PANTHER" id="PTHR30460">
    <property type="entry name" value="MODERATE CONDUCTANCE MECHANOSENSITIVE CHANNEL YBIO"/>
    <property type="match status" value="1"/>
</dbReference>
<dbReference type="EMBL" id="MHSW01000021">
    <property type="protein sequence ID" value="OHA51522.1"/>
    <property type="molecule type" value="Genomic_DNA"/>
</dbReference>
<dbReference type="InterPro" id="IPR010920">
    <property type="entry name" value="LSM_dom_sf"/>
</dbReference>
<evidence type="ECO:0000256" key="2">
    <source>
        <dbReference type="ARBA" id="ARBA00008017"/>
    </source>
</evidence>
<dbReference type="Pfam" id="PF21088">
    <property type="entry name" value="MS_channel_1st"/>
    <property type="match status" value="1"/>
</dbReference>
<dbReference type="InterPro" id="IPR045276">
    <property type="entry name" value="YbiO_bact"/>
</dbReference>
<comment type="subcellular location">
    <subcellularLocation>
        <location evidence="1">Cell membrane</location>
        <topology evidence="1">Multi-pass membrane protein</topology>
    </subcellularLocation>
</comment>
<evidence type="ECO:0000259" key="9">
    <source>
        <dbReference type="Pfam" id="PF21088"/>
    </source>
</evidence>
<evidence type="ECO:0000313" key="11">
    <source>
        <dbReference type="Proteomes" id="UP000176951"/>
    </source>
</evidence>
<dbReference type="PANTHER" id="PTHR30460:SF0">
    <property type="entry name" value="MODERATE CONDUCTANCE MECHANOSENSITIVE CHANNEL YBIO"/>
    <property type="match status" value="1"/>
</dbReference>
<accession>A0A1G2PVA9</accession>
<evidence type="ECO:0000256" key="3">
    <source>
        <dbReference type="ARBA" id="ARBA00022475"/>
    </source>
</evidence>
<feature type="domain" description="Mechanosensitive ion channel MscS" evidence="8">
    <location>
        <begin position="99"/>
        <end position="157"/>
    </location>
</feature>
<comment type="caution">
    <text evidence="10">The sequence shown here is derived from an EMBL/GenBank/DDBJ whole genome shotgun (WGS) entry which is preliminary data.</text>
</comment>
<dbReference type="InterPro" id="IPR006685">
    <property type="entry name" value="MscS_channel_2nd"/>
</dbReference>
<proteinExistence type="inferred from homology"/>
<dbReference type="AlphaFoldDB" id="A0A1G2PVA9"/>
<evidence type="ECO:0000256" key="1">
    <source>
        <dbReference type="ARBA" id="ARBA00004651"/>
    </source>
</evidence>
<feature type="transmembrane region" description="Helical" evidence="7">
    <location>
        <begin position="56"/>
        <end position="75"/>
    </location>
</feature>
<evidence type="ECO:0000256" key="6">
    <source>
        <dbReference type="ARBA" id="ARBA00023136"/>
    </source>
</evidence>
<feature type="transmembrane region" description="Helical" evidence="7">
    <location>
        <begin position="81"/>
        <end position="100"/>
    </location>
</feature>
<gene>
    <name evidence="10" type="ORF">A3A97_03605</name>
</gene>
<comment type="similarity">
    <text evidence="2">Belongs to the MscS (TC 1.A.23) family.</text>
</comment>